<dbReference type="Proteomes" id="UP001157910">
    <property type="component" value="Unassembled WGS sequence"/>
</dbReference>
<dbReference type="RefSeq" id="WP_283405007.1">
    <property type="nucleotide sequence ID" value="NZ_FXUI01000001.1"/>
</dbReference>
<proteinExistence type="predicted"/>
<dbReference type="InterPro" id="IPR016980">
    <property type="entry name" value="S-AdoMet-dep_MeTrfase_Alr7345"/>
</dbReference>
<keyword evidence="2" id="KW-0808">Transferase</keyword>
<dbReference type="EMBL" id="FXUI01000001">
    <property type="protein sequence ID" value="SMP53591.1"/>
    <property type="molecule type" value="Genomic_DNA"/>
</dbReference>
<dbReference type="PIRSF" id="PIRSF031679">
    <property type="entry name" value="Mtase_Alr7345_prd"/>
    <property type="match status" value="1"/>
</dbReference>
<comment type="caution">
    <text evidence="2">The sequence shown here is derived from an EMBL/GenBank/DDBJ whole genome shotgun (WGS) entry which is preliminary data.</text>
</comment>
<keyword evidence="1" id="KW-0732">Signal</keyword>
<reference evidence="2 3" key="1">
    <citation type="submission" date="2017-05" db="EMBL/GenBank/DDBJ databases">
        <authorList>
            <person name="Varghese N."/>
            <person name="Submissions S."/>
        </authorList>
    </citation>
    <scope>NUCLEOTIDE SEQUENCE [LARGE SCALE GENOMIC DNA]</scope>
    <source>
        <strain evidence="2 3">SM16</strain>
    </source>
</reference>
<evidence type="ECO:0000313" key="2">
    <source>
        <dbReference type="EMBL" id="SMP53591.1"/>
    </source>
</evidence>
<dbReference type="SUPFAM" id="SSF53335">
    <property type="entry name" value="S-adenosyl-L-methionine-dependent methyltransferases"/>
    <property type="match status" value="1"/>
</dbReference>
<name>A0ABY1Q0A0_9SPHN</name>
<organism evidence="2 3">
    <name type="scientific">Novosphingobium panipatense</name>
    <dbReference type="NCBI Taxonomy" id="428991"/>
    <lineage>
        <taxon>Bacteria</taxon>
        <taxon>Pseudomonadati</taxon>
        <taxon>Pseudomonadota</taxon>
        <taxon>Alphaproteobacteria</taxon>
        <taxon>Sphingomonadales</taxon>
        <taxon>Sphingomonadaceae</taxon>
        <taxon>Novosphingobium</taxon>
    </lineage>
</organism>
<dbReference type="InterPro" id="IPR029063">
    <property type="entry name" value="SAM-dependent_MTases_sf"/>
</dbReference>
<sequence length="288" mass="31546">MRPGLLALSSFLGLVAASLGVPAAAAEKPSALPACKGCKPALERVAANPLRNGDRARDQYRRPVETLSFFGVQPDMKVGEYAPGGEWYSRFLGLYLREKGRLVGLYFDTTSTAFDASRQAGIRKAAANYAADVAKFTGFPAERFAAYTLDAVPEAEKGTFDVIIVPRMLHNLMRWNIAESEVARMRDLLKPGGVIGIEQHRAKPTAPDDYADGSKGYLREADVIRFMEGQGFELVGESEANANPKDTANWPEGVWTLPPTLALKEQDKAKYQAIGESDRMTLLFRKKA</sequence>
<protein>
    <submittedName>
        <fullName evidence="2">Predicted methyltransferase</fullName>
    </submittedName>
</protein>
<feature type="chain" id="PRO_5046839073" evidence="1">
    <location>
        <begin position="26"/>
        <end position="288"/>
    </location>
</feature>
<keyword evidence="2" id="KW-0489">Methyltransferase</keyword>
<evidence type="ECO:0000313" key="3">
    <source>
        <dbReference type="Proteomes" id="UP001157910"/>
    </source>
</evidence>
<dbReference type="GO" id="GO:0008168">
    <property type="term" value="F:methyltransferase activity"/>
    <property type="evidence" value="ECO:0007669"/>
    <property type="project" value="UniProtKB-KW"/>
</dbReference>
<accession>A0ABY1Q0A0</accession>
<dbReference type="Gene3D" id="3.40.50.150">
    <property type="entry name" value="Vaccinia Virus protein VP39"/>
    <property type="match status" value="1"/>
</dbReference>
<feature type="signal peptide" evidence="1">
    <location>
        <begin position="1"/>
        <end position="25"/>
    </location>
</feature>
<keyword evidence="3" id="KW-1185">Reference proteome</keyword>
<dbReference type="GO" id="GO:0032259">
    <property type="term" value="P:methylation"/>
    <property type="evidence" value="ECO:0007669"/>
    <property type="project" value="UniProtKB-KW"/>
</dbReference>
<evidence type="ECO:0000256" key="1">
    <source>
        <dbReference type="SAM" id="SignalP"/>
    </source>
</evidence>
<gene>
    <name evidence="2" type="ORF">SAMN06296065_101446</name>
</gene>